<keyword evidence="2" id="KW-1185">Reference proteome</keyword>
<dbReference type="Proteomes" id="UP001432322">
    <property type="component" value="Unassembled WGS sequence"/>
</dbReference>
<evidence type="ECO:0000313" key="1">
    <source>
        <dbReference type="EMBL" id="GMT15674.1"/>
    </source>
</evidence>
<feature type="non-terminal residue" evidence="1">
    <location>
        <position position="1"/>
    </location>
</feature>
<name>A0AAV5VB18_9BILA</name>
<evidence type="ECO:0008006" key="3">
    <source>
        <dbReference type="Google" id="ProtNLM"/>
    </source>
</evidence>
<sequence>AGVHKHGAVSSSSPASQSMRAVSGVNECRVAVRDARCRLWNSIDFLSSMLTGVQTRARLGSLDSLDRVFSRAFAGEIAAATAEEGETSPLSFVTIRAALLAASRCCTRILTEEFMAEFRKENRLSNVLRDAKSIFTGAALCSYAGSLRGGAAVRPIEIREAFSRSLVDAKIPIERSRMWGVDTEEKYGRIVAKLDWPLGFVLHPPLLSLLGDARHFILNLLRCSEIIMDIQCDVEHPVAEDCRRPFLLLMKNLLQLITVISELFYKQAQVLADRYFSRIDASTTVDDARGHADALHDRLRDLVGSSGIRKMVRELVDMFCKMAEEIHLFLLSGKITSMEVFKWSKVVERERSMLITMGENMTNNVLADLVTMLRVR</sequence>
<evidence type="ECO:0000313" key="2">
    <source>
        <dbReference type="Proteomes" id="UP001432322"/>
    </source>
</evidence>
<dbReference type="AlphaFoldDB" id="A0AAV5VB18"/>
<dbReference type="EMBL" id="BTSY01000002">
    <property type="protein sequence ID" value="GMT15674.1"/>
    <property type="molecule type" value="Genomic_DNA"/>
</dbReference>
<gene>
    <name evidence="1" type="ORF">PFISCL1PPCAC_6971</name>
</gene>
<accession>A0AAV5VB18</accession>
<protein>
    <recommendedName>
        <fullName evidence="3">Exocyst complex component</fullName>
    </recommendedName>
</protein>
<reference evidence="1" key="1">
    <citation type="submission" date="2023-10" db="EMBL/GenBank/DDBJ databases">
        <title>Genome assembly of Pristionchus species.</title>
        <authorList>
            <person name="Yoshida K."/>
            <person name="Sommer R.J."/>
        </authorList>
    </citation>
    <scope>NUCLEOTIDE SEQUENCE</scope>
    <source>
        <strain evidence="1">RS5133</strain>
    </source>
</reference>
<comment type="caution">
    <text evidence="1">The sequence shown here is derived from an EMBL/GenBank/DDBJ whole genome shotgun (WGS) entry which is preliminary data.</text>
</comment>
<proteinExistence type="predicted"/>
<organism evidence="1 2">
    <name type="scientific">Pristionchus fissidentatus</name>
    <dbReference type="NCBI Taxonomy" id="1538716"/>
    <lineage>
        <taxon>Eukaryota</taxon>
        <taxon>Metazoa</taxon>
        <taxon>Ecdysozoa</taxon>
        <taxon>Nematoda</taxon>
        <taxon>Chromadorea</taxon>
        <taxon>Rhabditida</taxon>
        <taxon>Rhabditina</taxon>
        <taxon>Diplogasteromorpha</taxon>
        <taxon>Diplogasteroidea</taxon>
        <taxon>Neodiplogasteridae</taxon>
        <taxon>Pristionchus</taxon>
    </lineage>
</organism>